<protein>
    <submittedName>
        <fullName evidence="1">Uncharacterized protein</fullName>
    </submittedName>
</protein>
<name>A0A0A9C188_ARUDO</name>
<evidence type="ECO:0000313" key="1">
    <source>
        <dbReference type="EMBL" id="JAD65302.1"/>
    </source>
</evidence>
<proteinExistence type="predicted"/>
<organism evidence="1">
    <name type="scientific">Arundo donax</name>
    <name type="common">Giant reed</name>
    <name type="synonym">Donax arundinaceus</name>
    <dbReference type="NCBI Taxonomy" id="35708"/>
    <lineage>
        <taxon>Eukaryota</taxon>
        <taxon>Viridiplantae</taxon>
        <taxon>Streptophyta</taxon>
        <taxon>Embryophyta</taxon>
        <taxon>Tracheophyta</taxon>
        <taxon>Spermatophyta</taxon>
        <taxon>Magnoliopsida</taxon>
        <taxon>Liliopsida</taxon>
        <taxon>Poales</taxon>
        <taxon>Poaceae</taxon>
        <taxon>PACMAD clade</taxon>
        <taxon>Arundinoideae</taxon>
        <taxon>Arundineae</taxon>
        <taxon>Arundo</taxon>
    </lineage>
</organism>
<accession>A0A0A9C188</accession>
<sequence length="33" mass="3695">MIIGCSNEWKKCNVRLPVSGVFHKKFATVTCVV</sequence>
<dbReference type="AlphaFoldDB" id="A0A0A9C188"/>
<reference evidence="1" key="1">
    <citation type="submission" date="2014-09" db="EMBL/GenBank/DDBJ databases">
        <authorList>
            <person name="Magalhaes I.L.F."/>
            <person name="Oliveira U."/>
            <person name="Santos F.R."/>
            <person name="Vidigal T.H.D.A."/>
            <person name="Brescovit A.D."/>
            <person name="Santos A.J."/>
        </authorList>
    </citation>
    <scope>NUCLEOTIDE SEQUENCE</scope>
    <source>
        <tissue evidence="1">Shoot tissue taken approximately 20 cm above the soil surface</tissue>
    </source>
</reference>
<dbReference type="EMBL" id="GBRH01232593">
    <property type="protein sequence ID" value="JAD65302.1"/>
    <property type="molecule type" value="Transcribed_RNA"/>
</dbReference>
<reference evidence="1" key="2">
    <citation type="journal article" date="2015" name="Data Brief">
        <title>Shoot transcriptome of the giant reed, Arundo donax.</title>
        <authorList>
            <person name="Barrero R.A."/>
            <person name="Guerrero F.D."/>
            <person name="Moolhuijzen P."/>
            <person name="Goolsby J.A."/>
            <person name="Tidwell J."/>
            <person name="Bellgard S.E."/>
            <person name="Bellgard M.I."/>
        </authorList>
    </citation>
    <scope>NUCLEOTIDE SEQUENCE</scope>
    <source>
        <tissue evidence="1">Shoot tissue taken approximately 20 cm above the soil surface</tissue>
    </source>
</reference>